<evidence type="ECO:0000313" key="2">
    <source>
        <dbReference type="Proteomes" id="UP000050509"/>
    </source>
</evidence>
<feature type="non-terminal residue" evidence="1">
    <location>
        <position position="106"/>
    </location>
</feature>
<name>A0A0P9CVL3_9CHLR</name>
<dbReference type="EMBL" id="LJCR01001813">
    <property type="protein sequence ID" value="KPV49689.1"/>
    <property type="molecule type" value="Genomic_DNA"/>
</dbReference>
<keyword evidence="2" id="KW-1185">Reference proteome</keyword>
<evidence type="ECO:0000313" key="1">
    <source>
        <dbReference type="EMBL" id="KPV49689.1"/>
    </source>
</evidence>
<protein>
    <submittedName>
        <fullName evidence="1">Uncharacterized protein</fullName>
    </submittedName>
</protein>
<gene>
    <name evidence="1" type="ORF">SE17_31190</name>
</gene>
<organism evidence="1 2">
    <name type="scientific">Kouleothrix aurantiaca</name>
    <dbReference type="NCBI Taxonomy" id="186479"/>
    <lineage>
        <taxon>Bacteria</taxon>
        <taxon>Bacillati</taxon>
        <taxon>Chloroflexota</taxon>
        <taxon>Chloroflexia</taxon>
        <taxon>Chloroflexales</taxon>
        <taxon>Roseiflexineae</taxon>
        <taxon>Roseiflexaceae</taxon>
        <taxon>Kouleothrix</taxon>
    </lineage>
</organism>
<accession>A0A0P9CVL3</accession>
<dbReference type="Proteomes" id="UP000050509">
    <property type="component" value="Unassembled WGS sequence"/>
</dbReference>
<proteinExistence type="predicted"/>
<comment type="caution">
    <text evidence="1">The sequence shown here is derived from an EMBL/GenBank/DDBJ whole genome shotgun (WGS) entry which is preliminary data.</text>
</comment>
<reference evidence="1 2" key="1">
    <citation type="submission" date="2015-09" db="EMBL/GenBank/DDBJ databases">
        <title>Draft genome sequence of Kouleothrix aurantiaca JCM 19913.</title>
        <authorList>
            <person name="Hemp J."/>
        </authorList>
    </citation>
    <scope>NUCLEOTIDE SEQUENCE [LARGE SCALE GENOMIC DNA]</scope>
    <source>
        <strain evidence="1 2">COM-B</strain>
    </source>
</reference>
<dbReference type="AlphaFoldDB" id="A0A0P9CVL3"/>
<sequence length="106" mass="11536">MATFTTRQQRDSVTITTPELELAFSPEDGGLRELRRAGGANTIGFGSPTPVVDVELNERGWLASQSFVRYLRHSVDNSGDGVELTITIGIGPLIVRDSYRITGTLL</sequence>